<keyword evidence="3" id="KW-1185">Reference proteome</keyword>
<gene>
    <name evidence="2" type="ORF">C8F04DRAFT_1183284</name>
</gene>
<organism evidence="2 3">
    <name type="scientific">Mycena alexandri</name>
    <dbReference type="NCBI Taxonomy" id="1745969"/>
    <lineage>
        <taxon>Eukaryota</taxon>
        <taxon>Fungi</taxon>
        <taxon>Dikarya</taxon>
        <taxon>Basidiomycota</taxon>
        <taxon>Agaricomycotina</taxon>
        <taxon>Agaricomycetes</taxon>
        <taxon>Agaricomycetidae</taxon>
        <taxon>Agaricales</taxon>
        <taxon>Marasmiineae</taxon>
        <taxon>Mycenaceae</taxon>
        <taxon>Mycena</taxon>
    </lineage>
</organism>
<comment type="caution">
    <text evidence="2">The sequence shown here is derived from an EMBL/GenBank/DDBJ whole genome shotgun (WGS) entry which is preliminary data.</text>
</comment>
<proteinExistence type="predicted"/>
<dbReference type="Gene3D" id="3.90.226.10">
    <property type="entry name" value="2-enoyl-CoA Hydratase, Chain A, domain 1"/>
    <property type="match status" value="1"/>
</dbReference>
<dbReference type="PANTHER" id="PTHR43459:SF1">
    <property type="entry name" value="EG:BACN32G11.4 PROTEIN"/>
    <property type="match status" value="1"/>
</dbReference>
<keyword evidence="1" id="KW-0732">Signal</keyword>
<dbReference type="InterPro" id="IPR001753">
    <property type="entry name" value="Enoyl-CoA_hydra/iso"/>
</dbReference>
<dbReference type="CDD" id="cd06558">
    <property type="entry name" value="crotonase-like"/>
    <property type="match status" value="1"/>
</dbReference>
<dbReference type="SUPFAM" id="SSF52096">
    <property type="entry name" value="ClpP/crotonase"/>
    <property type="match status" value="1"/>
</dbReference>
<reference evidence="2" key="1">
    <citation type="submission" date="2023-03" db="EMBL/GenBank/DDBJ databases">
        <title>Massive genome expansion in bonnet fungi (Mycena s.s.) driven by repeated elements and novel gene families across ecological guilds.</title>
        <authorList>
            <consortium name="Lawrence Berkeley National Laboratory"/>
            <person name="Harder C.B."/>
            <person name="Miyauchi S."/>
            <person name="Viragh M."/>
            <person name="Kuo A."/>
            <person name="Thoen E."/>
            <person name="Andreopoulos B."/>
            <person name="Lu D."/>
            <person name="Skrede I."/>
            <person name="Drula E."/>
            <person name="Henrissat B."/>
            <person name="Morin E."/>
            <person name="Kohler A."/>
            <person name="Barry K."/>
            <person name="LaButti K."/>
            <person name="Morin E."/>
            <person name="Salamov A."/>
            <person name="Lipzen A."/>
            <person name="Mereny Z."/>
            <person name="Hegedus B."/>
            <person name="Baldrian P."/>
            <person name="Stursova M."/>
            <person name="Weitz H."/>
            <person name="Taylor A."/>
            <person name="Grigoriev I.V."/>
            <person name="Nagy L.G."/>
            <person name="Martin F."/>
            <person name="Kauserud H."/>
        </authorList>
    </citation>
    <scope>NUCLEOTIDE SEQUENCE</scope>
    <source>
        <strain evidence="2">CBHHK200</strain>
    </source>
</reference>
<evidence type="ECO:0000313" key="2">
    <source>
        <dbReference type="EMBL" id="KAJ7034478.1"/>
    </source>
</evidence>
<dbReference type="Pfam" id="PF00378">
    <property type="entry name" value="ECH_1"/>
    <property type="match status" value="1"/>
</dbReference>
<feature type="chain" id="PRO_5042235161" evidence="1">
    <location>
        <begin position="23"/>
        <end position="310"/>
    </location>
</feature>
<protein>
    <submittedName>
        <fullName evidence="2">ClpP/crotonase-like domain-containing protein</fullName>
    </submittedName>
</protein>
<sequence>MSRGLFTLAALLIGLLPLLSTASRYPSYGTLRTTSSSGVLNVVINNTYSTINLFDLHVQSDLANLIETLQANDTDIRVVVFSSANKQFFIGHIDVEYFLPGYESPLPLYDPGFPDMLFPVALLWNITQLPQATIAVIEGRARGIGNEFLMSCDMRFASTAPSVLFAQLETSLGVNPGAGGGMYLSRLLGRGRAFEYVLSSADVDARTAARVGWVNHAFDSPRALHQYVQALAARIALFPAAGIIATKAGINAVSRPAREVIVKEAQNVISALIGTPAVQGAFERFIRVTNNQSVGSMELNYGEEVGRLFV</sequence>
<dbReference type="AlphaFoldDB" id="A0AAD6X0M7"/>
<dbReference type="EMBL" id="JARJCM010000057">
    <property type="protein sequence ID" value="KAJ7034478.1"/>
    <property type="molecule type" value="Genomic_DNA"/>
</dbReference>
<dbReference type="PANTHER" id="PTHR43459">
    <property type="entry name" value="ENOYL-COA HYDRATASE"/>
    <property type="match status" value="1"/>
</dbReference>
<accession>A0AAD6X0M7</accession>
<name>A0AAD6X0M7_9AGAR</name>
<evidence type="ECO:0000313" key="3">
    <source>
        <dbReference type="Proteomes" id="UP001218188"/>
    </source>
</evidence>
<dbReference type="InterPro" id="IPR029045">
    <property type="entry name" value="ClpP/crotonase-like_dom_sf"/>
</dbReference>
<evidence type="ECO:0000256" key="1">
    <source>
        <dbReference type="SAM" id="SignalP"/>
    </source>
</evidence>
<feature type="signal peptide" evidence="1">
    <location>
        <begin position="1"/>
        <end position="22"/>
    </location>
</feature>
<dbReference type="Proteomes" id="UP001218188">
    <property type="component" value="Unassembled WGS sequence"/>
</dbReference>